<sequence length="186" mass="21832">MVVFYKTKRSGVKKPFRLEEIWRIRTRLEIENNLMQLTLLNLAIDSKLRASDLLSLRIFDVSSQDRIFNRVKHIQRKTDIEVQFEITTRTQQSLMKWILMASLHDSNFIFPSQRRNDNEVQRSEGSNIRKVTLHSMRRTKATLVYAKTKNIRAVQLLLGHTKVDNTIRYLGVELEDALLLSEGTEC</sequence>
<dbReference type="SUPFAM" id="SSF56349">
    <property type="entry name" value="DNA breaking-rejoining enzymes"/>
    <property type="match status" value="1"/>
</dbReference>
<dbReference type="GO" id="GO:0015074">
    <property type="term" value="P:DNA integration"/>
    <property type="evidence" value="ECO:0007669"/>
    <property type="project" value="InterPro"/>
</dbReference>
<dbReference type="EMBL" id="JAJHVV010000008">
    <property type="protein sequence ID" value="MCK6264487.1"/>
    <property type="molecule type" value="Genomic_DNA"/>
</dbReference>
<dbReference type="RefSeq" id="WP_248009558.1">
    <property type="nucleotide sequence ID" value="NZ_JAJHVV010000008.1"/>
</dbReference>
<accession>A0A9X2BKG1</accession>
<dbReference type="InterPro" id="IPR011010">
    <property type="entry name" value="DNA_brk_join_enz"/>
</dbReference>
<evidence type="ECO:0000313" key="3">
    <source>
        <dbReference type="EMBL" id="MCK6264487.1"/>
    </source>
</evidence>
<comment type="caution">
    <text evidence="3">The sequence shown here is derived from an EMBL/GenBank/DDBJ whole genome shotgun (WGS) entry which is preliminary data.</text>
</comment>
<gene>
    <name evidence="3" type="ORF">KP803_14490</name>
</gene>
<evidence type="ECO:0000256" key="1">
    <source>
        <dbReference type="ARBA" id="ARBA00023172"/>
    </source>
</evidence>
<dbReference type="PROSITE" id="PS51898">
    <property type="entry name" value="TYR_RECOMBINASE"/>
    <property type="match status" value="1"/>
</dbReference>
<protein>
    <submittedName>
        <fullName evidence="3">Tyrosine-type recombinase/integrase</fullName>
    </submittedName>
</protein>
<organism evidence="3 4">
    <name type="scientific">Vibrio amylolyticus</name>
    <dbReference type="NCBI Taxonomy" id="2847292"/>
    <lineage>
        <taxon>Bacteria</taxon>
        <taxon>Pseudomonadati</taxon>
        <taxon>Pseudomonadota</taxon>
        <taxon>Gammaproteobacteria</taxon>
        <taxon>Vibrionales</taxon>
        <taxon>Vibrionaceae</taxon>
        <taxon>Vibrio</taxon>
    </lineage>
</organism>
<dbReference type="InterPro" id="IPR002104">
    <property type="entry name" value="Integrase_catalytic"/>
</dbReference>
<proteinExistence type="predicted"/>
<keyword evidence="1" id="KW-0233">DNA recombination</keyword>
<dbReference type="Proteomes" id="UP001139559">
    <property type="component" value="Unassembled WGS sequence"/>
</dbReference>
<dbReference type="GO" id="GO:0006310">
    <property type="term" value="P:DNA recombination"/>
    <property type="evidence" value="ECO:0007669"/>
    <property type="project" value="UniProtKB-KW"/>
</dbReference>
<dbReference type="GO" id="GO:0003677">
    <property type="term" value="F:DNA binding"/>
    <property type="evidence" value="ECO:0007669"/>
    <property type="project" value="InterPro"/>
</dbReference>
<name>A0A9X2BKG1_9VIBR</name>
<evidence type="ECO:0000259" key="2">
    <source>
        <dbReference type="PROSITE" id="PS51898"/>
    </source>
</evidence>
<dbReference type="InterPro" id="IPR013762">
    <property type="entry name" value="Integrase-like_cat_sf"/>
</dbReference>
<feature type="domain" description="Tyr recombinase" evidence="2">
    <location>
        <begin position="11"/>
        <end position="185"/>
    </location>
</feature>
<evidence type="ECO:0000313" key="4">
    <source>
        <dbReference type="Proteomes" id="UP001139559"/>
    </source>
</evidence>
<dbReference type="AlphaFoldDB" id="A0A9X2BKG1"/>
<dbReference type="Pfam" id="PF00589">
    <property type="entry name" value="Phage_integrase"/>
    <property type="match status" value="1"/>
</dbReference>
<dbReference type="Gene3D" id="1.10.443.10">
    <property type="entry name" value="Intergrase catalytic core"/>
    <property type="match status" value="1"/>
</dbReference>
<keyword evidence="4" id="KW-1185">Reference proteome</keyword>
<reference evidence="3" key="1">
    <citation type="submission" date="2021-11" db="EMBL/GenBank/DDBJ databases">
        <title>Vibrio ZSDE26 sp. nov. and Vibrio ZSDZ34 sp. nov., isolated from coastal seawater in Qingdao.</title>
        <authorList>
            <person name="Zhang P."/>
        </authorList>
    </citation>
    <scope>NUCLEOTIDE SEQUENCE</scope>
    <source>
        <strain evidence="3">ZSDE26</strain>
    </source>
</reference>